<sequence>MFKKKKKSTLEKMKSKLNIDNTGGNKSEIISIADDVVHIYTYTSNKKGFFNNPCHFMNEINILDTSVDIKKLYIIDKIDKHSILFLEKLGKNGICAIANYALPNCIPYRDISHIFYKQKDFVKSLNNNVLVTSRIKRLFTNNCNKVNKPVSLIPMYGRHEITRTVIRLLQKQTIDTDIILGVSTQDDLKFAVDLNIDYVYTDNQPLSNKYQALLLYAKTYHSKYVFTVGSDDISTLNYINFCINIFNNNNCDTVETRLMIMIEHNCLYKITLKDQTTSCGSGRMFKSDALDRINWFLFPLDKRSSIDSGVNIIMANNNFKRKILDDIDHTIILLKSNNMQQMTSSLSIINNDDHIIEKIFKPNYLALTLYVNNLNNLYKCLTNTFEKDIVYITDLDKETLNTHQMCRLQTPIVQLLKHRVDICDIRDIKNNKSIHKYKKYILDGSCLDQATVRLTPNELKELLFSIRKYKKIMLMHDTHEWSFGFNTETPIPPFVPCLYDTPEKQLLKQTIIENNVKTIVAINNDPEVKFLRNYFGDSIDSLKTIFHFLDTSSFNIFQFNRNITKDVDILFYGTANPDVYPFRCRIKDICLKYGLNIKILPRKYTYDPDTCDNGLAKHISKSWVSIVCVSNFKGTVRKYNEIALSGSVPMGDTNEQLYNLNGGNMIILDDNMSDEELKNEIYNYIHNKELVVFLHLKSEQYYQNYTDMKYISSLLDIADDNFTDPLPIYNRYIQKWEYIKELNKEYNLKPNQKCDLNFFDNYFSLTVKQNYSTPGLAVEFLKSTVLNGDYLLVIEPSVKFNIGFNTQNINYYSFININNISYYYFNCKKLQNLIIYLTISNPVINQKITIKRFLIYRMKQKLKKKDLYITSKGCPLISEPISLYMNSHYISSVDITNRSYSNIKNMNSSDLLLFGLYDPQQWKYFYKHLLDSFKRIIIVFTGTDILQMCGKYFQYDNKFTPSQKDELITYIKHAKNIICATENEYIKHEVKQLHNLDCEVLPIYSHQELTGYCKDIKEYNKIAVYMPITGNNQWYHENIITEVAKQLPNIEFHFYNRGGYVKNGIQNNISNIIACNEVTNFSKFMEDKFCSLRITLHDGEPLTGIETLAIGRHFIFNFPMKYATLCAPTVDSIKQTIEDIVINKKKQSSDVSAYYMTRHNSFSNTYTILNNTIGLNKNVCFTTKDIINFKPNQNISKILSNDNYIDYVKLTSNQKGSTPGIIIPVKLNINVKYTITVFGCCNNIHNKTTTYLNLSCINQSGFETECKKHKIYCFYGPTQFIVKPNSSDVYELLFHFVNPQINDVINIEKIWIQSTSI</sequence>
<evidence type="ECO:0000313" key="1">
    <source>
        <dbReference type="EMBL" id="QHS83979.1"/>
    </source>
</evidence>
<accession>A0A6C0AVK0</accession>
<dbReference type="EMBL" id="MN738771">
    <property type="protein sequence ID" value="QHS83979.1"/>
    <property type="molecule type" value="Genomic_DNA"/>
</dbReference>
<dbReference type="SUPFAM" id="SSF53448">
    <property type="entry name" value="Nucleotide-diphospho-sugar transferases"/>
    <property type="match status" value="1"/>
</dbReference>
<proteinExistence type="predicted"/>
<dbReference type="InterPro" id="IPR029044">
    <property type="entry name" value="Nucleotide-diphossugar_trans"/>
</dbReference>
<protein>
    <submittedName>
        <fullName evidence="1">Uncharacterized protein</fullName>
    </submittedName>
</protein>
<organism evidence="1">
    <name type="scientific">viral metagenome</name>
    <dbReference type="NCBI Taxonomy" id="1070528"/>
    <lineage>
        <taxon>unclassified sequences</taxon>
        <taxon>metagenomes</taxon>
        <taxon>organismal metagenomes</taxon>
    </lineage>
</organism>
<name>A0A6C0AVK0_9ZZZZ</name>
<reference evidence="1" key="1">
    <citation type="journal article" date="2020" name="Nature">
        <title>Giant virus diversity and host interactions through global metagenomics.</title>
        <authorList>
            <person name="Schulz F."/>
            <person name="Roux S."/>
            <person name="Paez-Espino D."/>
            <person name="Jungbluth S."/>
            <person name="Walsh D.A."/>
            <person name="Denef V.J."/>
            <person name="McMahon K.D."/>
            <person name="Konstantinidis K.T."/>
            <person name="Eloe-Fadrosh E.A."/>
            <person name="Kyrpides N.C."/>
            <person name="Woyke T."/>
        </authorList>
    </citation>
    <scope>NUCLEOTIDE SEQUENCE</scope>
    <source>
        <strain evidence="1">GVMAG-S-ERX555965-48</strain>
    </source>
</reference>